<evidence type="ECO:0000313" key="1">
    <source>
        <dbReference type="EMBL" id="ETL85007.1"/>
    </source>
</evidence>
<name>W2KIX5_PHYNI</name>
<dbReference type="PANTHER" id="PTHR46586:SF3">
    <property type="entry name" value="ANKYRIN REPEAT-CONTAINING PROTEIN"/>
    <property type="match status" value="1"/>
</dbReference>
<dbReference type="OrthoDB" id="74529at2759"/>
<dbReference type="InterPro" id="IPR052050">
    <property type="entry name" value="SecEffector_AnkRepeat"/>
</dbReference>
<gene>
    <name evidence="1" type="ORF">L917_15321</name>
</gene>
<dbReference type="Proteomes" id="UP000054423">
    <property type="component" value="Unassembled WGS sequence"/>
</dbReference>
<organism evidence="1">
    <name type="scientific">Phytophthora nicotianae</name>
    <name type="common">Potato buckeye rot agent</name>
    <name type="synonym">Phytophthora parasitica</name>
    <dbReference type="NCBI Taxonomy" id="4792"/>
    <lineage>
        <taxon>Eukaryota</taxon>
        <taxon>Sar</taxon>
        <taxon>Stramenopiles</taxon>
        <taxon>Oomycota</taxon>
        <taxon>Peronosporomycetes</taxon>
        <taxon>Peronosporales</taxon>
        <taxon>Peronosporaceae</taxon>
        <taxon>Phytophthora</taxon>
    </lineage>
</organism>
<accession>W2KIX5</accession>
<dbReference type="EMBL" id="KI681674">
    <property type="protein sequence ID" value="ETL85007.1"/>
    <property type="molecule type" value="Genomic_DNA"/>
</dbReference>
<dbReference type="AlphaFoldDB" id="W2KIX5"/>
<proteinExistence type="predicted"/>
<reference evidence="1" key="1">
    <citation type="submission" date="2013-11" db="EMBL/GenBank/DDBJ databases">
        <title>The Genome Sequence of Phytophthora parasitica CHvinca01.</title>
        <authorList>
            <consortium name="The Broad Institute Genomics Platform"/>
            <person name="Russ C."/>
            <person name="Tyler B."/>
            <person name="Panabieres F."/>
            <person name="Shan W."/>
            <person name="Tripathy S."/>
            <person name="Grunwald N."/>
            <person name="Machado M."/>
            <person name="Johnson C.S."/>
            <person name="Arredondo F."/>
            <person name="Hong C."/>
            <person name="Coffey M."/>
            <person name="Young S.K."/>
            <person name="Zeng Q."/>
            <person name="Gargeya S."/>
            <person name="Fitzgerald M."/>
            <person name="Abouelleil A."/>
            <person name="Alvarado L."/>
            <person name="Chapman S.B."/>
            <person name="Gainer-Dewar J."/>
            <person name="Goldberg J."/>
            <person name="Griggs A."/>
            <person name="Gujja S."/>
            <person name="Hansen M."/>
            <person name="Howarth C."/>
            <person name="Imamovic A."/>
            <person name="Ireland A."/>
            <person name="Larimer J."/>
            <person name="McCowan C."/>
            <person name="Murphy C."/>
            <person name="Pearson M."/>
            <person name="Poon T.W."/>
            <person name="Priest M."/>
            <person name="Roberts A."/>
            <person name="Saif S."/>
            <person name="Shea T."/>
            <person name="Sykes S."/>
            <person name="Wortman J."/>
            <person name="Nusbaum C."/>
            <person name="Birren B."/>
        </authorList>
    </citation>
    <scope>NUCLEOTIDE SEQUENCE [LARGE SCALE GENOMIC DNA]</scope>
    <source>
        <strain evidence="1">CHvinca01</strain>
    </source>
</reference>
<dbReference type="PANTHER" id="PTHR46586">
    <property type="entry name" value="ANKYRIN REPEAT-CONTAINING PROTEIN"/>
    <property type="match status" value="1"/>
</dbReference>
<sequence>MDNAAKGGYLSLLRYLNTLPGSPGCSTDAMDNAAGEGHLDVVTWIHRTRHHQEVWIPRPRGETYLCLSSLDKIEPSDVQVQLYGCVSLVETYIPPNGLLFTMVNPRICW</sequence>
<protein>
    <submittedName>
        <fullName evidence="1">Uncharacterized protein</fullName>
    </submittedName>
</protein>